<dbReference type="Gramene" id="KQL29456">
    <property type="protein sequence ID" value="KQL29456"/>
    <property type="gene ID" value="SETIT_020372mg"/>
</dbReference>
<dbReference type="EMBL" id="AGNK02000245">
    <property type="status" value="NOT_ANNOTATED_CDS"/>
    <property type="molecule type" value="Genomic_DNA"/>
</dbReference>
<organism evidence="1 2">
    <name type="scientific">Setaria italica</name>
    <name type="common">Foxtail millet</name>
    <name type="synonym">Panicum italicum</name>
    <dbReference type="NCBI Taxonomy" id="4555"/>
    <lineage>
        <taxon>Eukaryota</taxon>
        <taxon>Viridiplantae</taxon>
        <taxon>Streptophyta</taxon>
        <taxon>Embryophyta</taxon>
        <taxon>Tracheophyta</taxon>
        <taxon>Spermatophyta</taxon>
        <taxon>Magnoliopsida</taxon>
        <taxon>Liliopsida</taxon>
        <taxon>Poales</taxon>
        <taxon>Poaceae</taxon>
        <taxon>PACMAD clade</taxon>
        <taxon>Panicoideae</taxon>
        <taxon>Panicodae</taxon>
        <taxon>Paniceae</taxon>
        <taxon>Cenchrinae</taxon>
        <taxon>Setaria</taxon>
    </lineage>
</organism>
<dbReference type="AlphaFoldDB" id="K3Z1F4"/>
<sequence>MLMSDCWVIDDLRHHSVTAWLKGYIVVMRLPQYNPSSV</sequence>
<protein>
    <submittedName>
        <fullName evidence="1">Uncharacterized protein</fullName>
    </submittedName>
</protein>
<name>K3Z1F4_SETIT</name>
<proteinExistence type="predicted"/>
<evidence type="ECO:0000313" key="1">
    <source>
        <dbReference type="EnsemblPlants" id="KQL29456"/>
    </source>
</evidence>
<dbReference type="Proteomes" id="UP000004995">
    <property type="component" value="Unassembled WGS sequence"/>
</dbReference>
<accession>K3Z1F4</accession>
<dbReference type="InParanoid" id="K3Z1F4"/>
<reference evidence="1" key="2">
    <citation type="submission" date="2018-08" db="UniProtKB">
        <authorList>
            <consortium name="EnsemblPlants"/>
        </authorList>
    </citation>
    <scope>IDENTIFICATION</scope>
    <source>
        <strain evidence="1">Yugu1</strain>
    </source>
</reference>
<dbReference type="EnsemblPlants" id="KQL29456">
    <property type="protein sequence ID" value="KQL29456"/>
    <property type="gene ID" value="SETIT_020372mg"/>
</dbReference>
<evidence type="ECO:0000313" key="2">
    <source>
        <dbReference type="Proteomes" id="UP000004995"/>
    </source>
</evidence>
<dbReference type="HOGENOM" id="CLU_3336430_0_0_1"/>
<keyword evidence="2" id="KW-1185">Reference proteome</keyword>
<reference evidence="2" key="1">
    <citation type="journal article" date="2012" name="Nat. Biotechnol.">
        <title>Reference genome sequence of the model plant Setaria.</title>
        <authorList>
            <person name="Bennetzen J.L."/>
            <person name="Schmutz J."/>
            <person name="Wang H."/>
            <person name="Percifield R."/>
            <person name="Hawkins J."/>
            <person name="Pontaroli A.C."/>
            <person name="Estep M."/>
            <person name="Feng L."/>
            <person name="Vaughn J.N."/>
            <person name="Grimwood J."/>
            <person name="Jenkins J."/>
            <person name="Barry K."/>
            <person name="Lindquist E."/>
            <person name="Hellsten U."/>
            <person name="Deshpande S."/>
            <person name="Wang X."/>
            <person name="Wu X."/>
            <person name="Mitros T."/>
            <person name="Triplett J."/>
            <person name="Yang X."/>
            <person name="Ye C.Y."/>
            <person name="Mauro-Herrera M."/>
            <person name="Wang L."/>
            <person name="Li P."/>
            <person name="Sharma M."/>
            <person name="Sharma R."/>
            <person name="Ronald P.C."/>
            <person name="Panaud O."/>
            <person name="Kellogg E.A."/>
            <person name="Brutnell T.P."/>
            <person name="Doust A.N."/>
            <person name="Tuskan G.A."/>
            <person name="Rokhsar D."/>
            <person name="Devos K.M."/>
        </authorList>
    </citation>
    <scope>NUCLEOTIDE SEQUENCE [LARGE SCALE GENOMIC DNA]</scope>
    <source>
        <strain evidence="2">cv. Yugu1</strain>
    </source>
</reference>